<dbReference type="AlphaFoldDB" id="A0A2A3MN49"/>
<sequence>MTFNSYEQSIDAAQPVALYRFSRGVLRWLYCSADRDITVGSEVYRSLSGGVTDAGAKFTGDATADKFVVTAPADIEVAQPWRTGCPSDQIELTVFDMHYGDNDPRLRWAGRIQSVNWPALDRCRITCVSRDAEMGQPGLDDAYSQFCTATLGDERCGVDLTAHRVSMTIQSMDGAAVQCAAAAGYPDGWFMAGWVEWPIGSGEYDRRHIDRHVGTELRLLGGTAGIPASATLRLRVLPGCDFLFGTCTDKYANSDRFRGIPDLERRSPFDGNAVW</sequence>
<dbReference type="Pfam" id="PF09356">
    <property type="entry name" value="Phage_BR0599"/>
    <property type="match status" value="1"/>
</dbReference>
<proteinExistence type="predicted"/>
<dbReference type="RefSeq" id="WP_096003276.1">
    <property type="nucleotide sequence ID" value="NZ_NTMR01000002.1"/>
</dbReference>
<evidence type="ECO:0000313" key="2">
    <source>
        <dbReference type="EMBL" id="PBK06212.1"/>
    </source>
</evidence>
<dbReference type="InterPro" id="IPR011928">
    <property type="entry name" value="Phage_phiJL001_Gp84"/>
</dbReference>
<dbReference type="Pfam" id="PF09931">
    <property type="entry name" value="Phage_phiJL001_Gp84_N"/>
    <property type="match status" value="1"/>
</dbReference>
<accession>A0A2A3MN49</accession>
<name>A0A2A3MN49_9PSED</name>
<reference evidence="2 3" key="1">
    <citation type="submission" date="2017-09" db="EMBL/GenBank/DDBJ databases">
        <title>Pseudomonas abyssi sp. nov. isolated from Abyssopelagic Water.</title>
        <authorList>
            <person name="Wei Y."/>
        </authorList>
    </citation>
    <scope>NUCLEOTIDE SEQUENCE [LARGE SCALE GENOMIC DNA]</scope>
    <source>
        <strain evidence="2 3">MT5</strain>
    </source>
</reference>
<evidence type="ECO:0000313" key="3">
    <source>
        <dbReference type="Proteomes" id="UP000242313"/>
    </source>
</evidence>
<organism evidence="2 3">
    <name type="scientific">Pseudomonas abyssi</name>
    <dbReference type="NCBI Taxonomy" id="170540"/>
    <lineage>
        <taxon>Bacteria</taxon>
        <taxon>Pseudomonadati</taxon>
        <taxon>Pseudomonadota</taxon>
        <taxon>Gammaproteobacteria</taxon>
        <taxon>Pseudomonadales</taxon>
        <taxon>Pseudomonadaceae</taxon>
        <taxon>Pseudomonas</taxon>
    </lineage>
</organism>
<dbReference type="InterPro" id="IPR018964">
    <property type="entry name" value="Phage_phiJL001_Gp84_C"/>
</dbReference>
<keyword evidence="3" id="KW-1185">Reference proteome</keyword>
<gene>
    <name evidence="2" type="ORF">CNQ84_02230</name>
</gene>
<dbReference type="Proteomes" id="UP000242313">
    <property type="component" value="Unassembled WGS sequence"/>
</dbReference>
<feature type="domain" description="Bacteriophage phiJL001 Gp84 C-terminal" evidence="1">
    <location>
        <begin position="188"/>
        <end position="264"/>
    </location>
</feature>
<protein>
    <recommendedName>
        <fullName evidence="1">Bacteriophage phiJL001 Gp84 C-terminal domain-containing protein</fullName>
    </recommendedName>
</protein>
<evidence type="ECO:0000259" key="1">
    <source>
        <dbReference type="Pfam" id="PF09356"/>
    </source>
</evidence>
<dbReference type="EMBL" id="NTMR01000002">
    <property type="protein sequence ID" value="PBK06212.1"/>
    <property type="molecule type" value="Genomic_DNA"/>
</dbReference>
<comment type="caution">
    <text evidence="2">The sequence shown here is derived from an EMBL/GenBank/DDBJ whole genome shotgun (WGS) entry which is preliminary data.</text>
</comment>
<dbReference type="NCBIfam" id="TIGR02218">
    <property type="entry name" value="phg_TIGR02218"/>
    <property type="match status" value="1"/>
</dbReference>